<evidence type="ECO:0000259" key="4">
    <source>
        <dbReference type="Pfam" id="PF00725"/>
    </source>
</evidence>
<feature type="domain" description="3-hydroxyacyl-CoA dehydrogenase NAD binding" evidence="5">
    <location>
        <begin position="12"/>
        <end position="183"/>
    </location>
</feature>
<evidence type="ECO:0000256" key="3">
    <source>
        <dbReference type="ARBA" id="ARBA00023717"/>
    </source>
</evidence>
<dbReference type="PANTHER" id="PTHR48075">
    <property type="entry name" value="3-HYDROXYACYL-COA DEHYDROGENASE FAMILY PROTEIN"/>
    <property type="match status" value="1"/>
</dbReference>
<dbReference type="SUPFAM" id="SSF63829">
    <property type="entry name" value="Calcium-dependent phosphotriesterase"/>
    <property type="match status" value="1"/>
</dbReference>
<reference evidence="6 7" key="1">
    <citation type="submission" date="2019-06" db="EMBL/GenBank/DDBJ databases">
        <title>A chromosomal-level reference genome of Carpinus fangiana (Coryloideae, Betulaceae).</title>
        <authorList>
            <person name="Yang X."/>
            <person name="Wang Z."/>
            <person name="Zhang L."/>
            <person name="Hao G."/>
            <person name="Liu J."/>
            <person name="Yang Y."/>
        </authorList>
    </citation>
    <scope>NUCLEOTIDE SEQUENCE [LARGE SCALE GENOMIC DNA]</scope>
    <source>
        <strain evidence="6">Cfa_2016G</strain>
        <tissue evidence="6">Leaf</tissue>
    </source>
</reference>
<keyword evidence="1" id="KW-0560">Oxidoreductase</keyword>
<dbReference type="AlphaFoldDB" id="A0A5N6KUE9"/>
<dbReference type="InterPro" id="IPR006108">
    <property type="entry name" value="3HC_DH_C"/>
</dbReference>
<dbReference type="GO" id="GO:0006631">
    <property type="term" value="P:fatty acid metabolic process"/>
    <property type="evidence" value="ECO:0007669"/>
    <property type="project" value="InterPro"/>
</dbReference>
<evidence type="ECO:0000313" key="7">
    <source>
        <dbReference type="Proteomes" id="UP000327013"/>
    </source>
</evidence>
<evidence type="ECO:0000259" key="5">
    <source>
        <dbReference type="Pfam" id="PF02737"/>
    </source>
</evidence>
<dbReference type="SMART" id="SM00135">
    <property type="entry name" value="LY"/>
    <property type="match status" value="5"/>
</dbReference>
<dbReference type="SUPFAM" id="SSF48179">
    <property type="entry name" value="6-phosphogluconate dehydrogenase C-terminal domain-like"/>
    <property type="match status" value="1"/>
</dbReference>
<evidence type="ECO:0000256" key="1">
    <source>
        <dbReference type="ARBA" id="ARBA00023002"/>
    </source>
</evidence>
<gene>
    <name evidence="6" type="ORF">FH972_023182</name>
</gene>
<dbReference type="InterPro" id="IPR000033">
    <property type="entry name" value="LDLR_classB_rpt"/>
</dbReference>
<dbReference type="Gene3D" id="3.40.50.720">
    <property type="entry name" value="NAD(P)-binding Rossmann-like Domain"/>
    <property type="match status" value="1"/>
</dbReference>
<dbReference type="GO" id="GO:0070403">
    <property type="term" value="F:NAD+ binding"/>
    <property type="evidence" value="ECO:0007669"/>
    <property type="project" value="InterPro"/>
</dbReference>
<dbReference type="Pfam" id="PF00725">
    <property type="entry name" value="3HCDH"/>
    <property type="match status" value="1"/>
</dbReference>
<dbReference type="EMBL" id="VIBQ01000013">
    <property type="protein sequence ID" value="KAB8346136.1"/>
    <property type="molecule type" value="Genomic_DNA"/>
</dbReference>
<keyword evidence="7" id="KW-1185">Reference proteome</keyword>
<dbReference type="PANTHER" id="PTHR48075:SF3">
    <property type="entry name" value="3-HYDROXYACYL-COA DEHYDROGENASE"/>
    <property type="match status" value="1"/>
</dbReference>
<comment type="caution">
    <text evidence="6">The sequence shown here is derived from an EMBL/GenBank/DDBJ whole genome shotgun (WGS) entry which is preliminary data.</text>
</comment>
<feature type="domain" description="3-hydroxyacyl-CoA dehydrogenase C-terminal" evidence="4">
    <location>
        <begin position="189"/>
        <end position="284"/>
    </location>
</feature>
<dbReference type="InterPro" id="IPR008927">
    <property type="entry name" value="6-PGluconate_DH-like_C_sf"/>
</dbReference>
<evidence type="ECO:0000256" key="2">
    <source>
        <dbReference type="ARBA" id="ARBA00023709"/>
    </source>
</evidence>
<comment type="catalytic activity">
    <reaction evidence="2">
        <text>a (3S)-3-hydroxyacyl-CoA = a (2E)-enoyl-CoA + H2O</text>
        <dbReference type="Rhea" id="RHEA:16105"/>
        <dbReference type="ChEBI" id="CHEBI:15377"/>
        <dbReference type="ChEBI" id="CHEBI:57318"/>
        <dbReference type="ChEBI" id="CHEBI:58856"/>
        <dbReference type="EC" id="4.2.1.17"/>
    </reaction>
</comment>
<dbReference type="OrthoDB" id="5958943at2759"/>
<protein>
    <recommendedName>
        <fullName evidence="8">3-hydroxyacyl-CoA dehydrogenase NAD binding domain-containing protein</fullName>
    </recommendedName>
</protein>
<proteinExistence type="predicted"/>
<dbReference type="InterPro" id="IPR006176">
    <property type="entry name" value="3-OHacyl-CoA_DH_NAD-bd"/>
</dbReference>
<dbReference type="InterPro" id="IPR036291">
    <property type="entry name" value="NAD(P)-bd_dom_sf"/>
</dbReference>
<dbReference type="GO" id="GO:0004300">
    <property type="term" value="F:enoyl-CoA hydratase activity"/>
    <property type="evidence" value="ECO:0007669"/>
    <property type="project" value="UniProtKB-EC"/>
</dbReference>
<evidence type="ECO:0000313" key="6">
    <source>
        <dbReference type="EMBL" id="KAB8346136.1"/>
    </source>
</evidence>
<name>A0A5N6KUE9_9ROSI</name>
<comment type="catalytic activity">
    <reaction evidence="3">
        <text>a 4-saturated-(3S)-3-hydroxyacyl-CoA = a (3E)-enoyl-CoA + H2O</text>
        <dbReference type="Rhea" id="RHEA:20724"/>
        <dbReference type="ChEBI" id="CHEBI:15377"/>
        <dbReference type="ChEBI" id="CHEBI:58521"/>
        <dbReference type="ChEBI" id="CHEBI:137480"/>
        <dbReference type="EC" id="4.2.1.17"/>
    </reaction>
</comment>
<dbReference type="Gene3D" id="2.120.10.30">
    <property type="entry name" value="TolB, C-terminal domain"/>
    <property type="match status" value="2"/>
</dbReference>
<organism evidence="6 7">
    <name type="scientific">Carpinus fangiana</name>
    <dbReference type="NCBI Taxonomy" id="176857"/>
    <lineage>
        <taxon>Eukaryota</taxon>
        <taxon>Viridiplantae</taxon>
        <taxon>Streptophyta</taxon>
        <taxon>Embryophyta</taxon>
        <taxon>Tracheophyta</taxon>
        <taxon>Spermatophyta</taxon>
        <taxon>Magnoliopsida</taxon>
        <taxon>eudicotyledons</taxon>
        <taxon>Gunneridae</taxon>
        <taxon>Pentapetalae</taxon>
        <taxon>rosids</taxon>
        <taxon>fabids</taxon>
        <taxon>Fagales</taxon>
        <taxon>Betulaceae</taxon>
        <taxon>Carpinus</taxon>
    </lineage>
</organism>
<dbReference type="InterPro" id="IPR011042">
    <property type="entry name" value="6-blade_b-propeller_TolB-like"/>
</dbReference>
<dbReference type="InterPro" id="IPR013328">
    <property type="entry name" value="6PGD_dom2"/>
</dbReference>
<evidence type="ECO:0008006" key="8">
    <source>
        <dbReference type="Google" id="ProtNLM"/>
    </source>
</evidence>
<dbReference type="Proteomes" id="UP000327013">
    <property type="component" value="Unassembled WGS sequence"/>
</dbReference>
<dbReference type="SUPFAM" id="SSF51735">
    <property type="entry name" value="NAD(P)-binding Rossmann-fold domains"/>
    <property type="match status" value="1"/>
</dbReference>
<dbReference type="Pfam" id="PF02737">
    <property type="entry name" value="3HCDH_N"/>
    <property type="match status" value="1"/>
</dbReference>
<dbReference type="Gene3D" id="1.10.1040.10">
    <property type="entry name" value="N-(1-d-carboxylethyl)-l-norvaline Dehydrogenase, domain 2"/>
    <property type="match status" value="1"/>
</dbReference>
<accession>A0A5N6KUE9</accession>
<sequence length="612" mass="68103">MSYTLPSTIGRSVAVLGGGVLGRRIAAVYAAGGHNVNIRDPSEKQRNDAQRYVDENLEFYVKRTHIKPGTVRTFDDLIPAVKDAWLVVEVVPEKLSIKIDTFADLEKYAPKDAILCSNSSSYKSSEMLANVQDATKQRILNTHFMMPPQANVVELMTCGHTDPQIFPLLVKELKKSVMIPFVAKKESSGFIFNRIWAAIKREVLTVIDEGVADPEQIDAIWKEQYVNNPIGPCEMMDGVGLDTVSFIEQHYVQERGLSPTHTVDFLEREYISKGRLGTKSDKGGLYPAEHYEHDDIQGKPVNTKEPKLYFLDIGLEATQDPLHSGKVLVGDADGSNLKTLVDRQSLPDGLDIVDGRVYWTNMGIPNRNDGCVMSCALDGSDIQTVIPQGDVHTPKQLTISPKQKKLYFSDREGLRVHRANLDGSEHEILIRNGDFSDKDIQSDPTKWCVGITVDEETGYLYWTQKGPSKGFQGRLFRAPLASPHSPDNRSDIELLFEGLPEPIDLEVDHKGGYLYWTDRGDLPGGNSINRVSLTELDKGGKASDHKHEILARFLHEGIGIKLDPANGHMYVTDLGGSVYRFNLDGTGRVKMFEEQGVYTGITLLHPNTAQRA</sequence>
<dbReference type="GO" id="GO:0016616">
    <property type="term" value="F:oxidoreductase activity, acting on the CH-OH group of donors, NAD or NADP as acceptor"/>
    <property type="evidence" value="ECO:0007669"/>
    <property type="project" value="InterPro"/>
</dbReference>